<dbReference type="InterPro" id="IPR013517">
    <property type="entry name" value="FG-GAP"/>
</dbReference>
<keyword evidence="1" id="KW-0732">Signal</keyword>
<dbReference type="InterPro" id="IPR028994">
    <property type="entry name" value="Integrin_alpha_N"/>
</dbReference>
<proteinExistence type="predicted"/>
<accession>H5SSJ7</accession>
<dbReference type="AlphaFoldDB" id="H5SSJ7"/>
<dbReference type="Gene3D" id="2.130.10.130">
    <property type="entry name" value="Integrin alpha, N-terminal"/>
    <property type="match status" value="2"/>
</dbReference>
<evidence type="ECO:0000313" key="2">
    <source>
        <dbReference type="EMBL" id="BAL59133.1"/>
    </source>
</evidence>
<dbReference type="Pfam" id="PF13517">
    <property type="entry name" value="FG-GAP_3"/>
    <property type="match status" value="1"/>
</dbReference>
<name>H5SSJ7_ACEAU</name>
<sequence>MRSLAFRLMVLVVGLGVVGGFGVAQPRGPVSPDFADETATRLQPDRDRSFWVRPGDIDKDGDLDLIVGNRPGDAALIRVLVNQQGKLENDSARRIPSTVPSQIPFGGDLGDIDRDGDLDLVLAMGGERGGGEPDRILINTGSGLYQDETTSRLTGTVVINRSFAARFCDVDGDGDLDLFIGTIQGDPNRLWLNDGSGRYVEESGSRLPQTSFSVAAADCADPDKDNDNDLVVGTGEPTQGGVNQVNRVWVNSNRGFFTDETAYRVSFEQGTNTLSIKYLDVDNDSDLDVFACNNPITPATIAGRAVLWINNGKGFFSDETALRLPFGVFNCVDFDFADFDGDKDLDIAMVRAQQTPQAPNLLLMNDGRGYFIAVDLPAEGGNEGGNGVVFKDLTGDGKPDIYIARIGQDVLLVNRNSGASRP</sequence>
<evidence type="ECO:0000256" key="1">
    <source>
        <dbReference type="ARBA" id="ARBA00022729"/>
    </source>
</evidence>
<reference evidence="2" key="1">
    <citation type="journal article" date="2005" name="Environ. Microbiol.">
        <title>Genetic and functional properties of uncultivated thermophilic crenarchaeotes from a subsurface gold mine as revealed by analysis of genome fragments.</title>
        <authorList>
            <person name="Nunoura T."/>
            <person name="Hirayama H."/>
            <person name="Takami H."/>
            <person name="Oida H."/>
            <person name="Nishi S."/>
            <person name="Shimamura S."/>
            <person name="Suzuki Y."/>
            <person name="Inagaki F."/>
            <person name="Takai K."/>
            <person name="Nealson K.H."/>
            <person name="Horikoshi K."/>
        </authorList>
    </citation>
    <scope>NUCLEOTIDE SEQUENCE</scope>
</reference>
<reference evidence="2" key="2">
    <citation type="journal article" date="2012" name="PLoS ONE">
        <title>A Deeply Branching Thermophilic Bacterium with an Ancient Acetyl-CoA Pathway Dominates a Subsurface Ecosystem.</title>
        <authorList>
            <person name="Takami H."/>
            <person name="Noguchi H."/>
            <person name="Takaki Y."/>
            <person name="Uchiyama I."/>
            <person name="Toyoda A."/>
            <person name="Nishi S."/>
            <person name="Chee G.-J."/>
            <person name="Arai W."/>
            <person name="Nunoura T."/>
            <person name="Itoh T."/>
            <person name="Hattori M."/>
            <person name="Takai K."/>
        </authorList>
    </citation>
    <scope>NUCLEOTIDE SEQUENCE</scope>
</reference>
<gene>
    <name evidence="2" type="ORF">HGMM_OP3C288</name>
</gene>
<organism evidence="2">
    <name type="scientific">Acetithermum autotrophicum</name>
    <dbReference type="NCBI Taxonomy" id="1446466"/>
    <lineage>
        <taxon>Bacteria</taxon>
        <taxon>Candidatus Bipolaricaulota</taxon>
        <taxon>Candidatus Acetithermum</taxon>
    </lineage>
</organism>
<protein>
    <submittedName>
        <fullName evidence="2">Hypothetical conserved protein</fullName>
    </submittedName>
</protein>
<dbReference type="SUPFAM" id="SSF69318">
    <property type="entry name" value="Integrin alpha N-terminal domain"/>
    <property type="match status" value="1"/>
</dbReference>
<dbReference type="PANTHER" id="PTHR46580">
    <property type="entry name" value="SENSOR KINASE-RELATED"/>
    <property type="match status" value="1"/>
</dbReference>
<dbReference type="EMBL" id="AP011802">
    <property type="protein sequence ID" value="BAL59133.1"/>
    <property type="molecule type" value="Genomic_DNA"/>
</dbReference>